<name>A0A8H5CDI6_9AGAR</name>
<dbReference type="EMBL" id="JAACJK010000006">
    <property type="protein sequence ID" value="KAF5339769.1"/>
    <property type="molecule type" value="Genomic_DNA"/>
</dbReference>
<evidence type="ECO:0000313" key="1">
    <source>
        <dbReference type="EMBL" id="KAF5339769.1"/>
    </source>
</evidence>
<organism evidence="1 2">
    <name type="scientific">Ephemerocybe angulata</name>
    <dbReference type="NCBI Taxonomy" id="980116"/>
    <lineage>
        <taxon>Eukaryota</taxon>
        <taxon>Fungi</taxon>
        <taxon>Dikarya</taxon>
        <taxon>Basidiomycota</taxon>
        <taxon>Agaricomycotina</taxon>
        <taxon>Agaricomycetes</taxon>
        <taxon>Agaricomycetidae</taxon>
        <taxon>Agaricales</taxon>
        <taxon>Agaricineae</taxon>
        <taxon>Psathyrellaceae</taxon>
        <taxon>Ephemerocybe</taxon>
    </lineage>
</organism>
<reference evidence="1 2" key="1">
    <citation type="journal article" date="2020" name="ISME J.">
        <title>Uncovering the hidden diversity of litter-decomposition mechanisms in mushroom-forming fungi.</title>
        <authorList>
            <person name="Floudas D."/>
            <person name="Bentzer J."/>
            <person name="Ahren D."/>
            <person name="Johansson T."/>
            <person name="Persson P."/>
            <person name="Tunlid A."/>
        </authorList>
    </citation>
    <scope>NUCLEOTIDE SEQUENCE [LARGE SCALE GENOMIC DNA]</scope>
    <source>
        <strain evidence="1 2">CBS 175.51</strain>
    </source>
</reference>
<accession>A0A8H5CDI6</accession>
<dbReference type="Proteomes" id="UP000541558">
    <property type="component" value="Unassembled WGS sequence"/>
</dbReference>
<keyword evidence="2" id="KW-1185">Reference proteome</keyword>
<protein>
    <submittedName>
        <fullName evidence="1">Uncharacterized protein</fullName>
    </submittedName>
</protein>
<comment type="caution">
    <text evidence="1">The sequence shown here is derived from an EMBL/GenBank/DDBJ whole genome shotgun (WGS) entry which is preliminary data.</text>
</comment>
<evidence type="ECO:0000313" key="2">
    <source>
        <dbReference type="Proteomes" id="UP000541558"/>
    </source>
</evidence>
<dbReference type="AlphaFoldDB" id="A0A8H5CDI6"/>
<dbReference type="OrthoDB" id="2788229at2759"/>
<sequence length="466" mass="52677">MSPATSQGDPTVALEGSTAQMVPFPQEINDQIVDAAQDDHEVLRALGLVSRSWCERTREYLFHSVSLDAGDTSANGTGQALALLMNERPTIRNYIRDLSIGVKETPSPPPDAPGTVDEGVATVLPLLSSITALSITGKDDEVISTWESIPSLVRDRLLDLALRAKIQYLHVTDIADIPIMLFLHLPHLQDLTLWSVSALYIDQTAFRHSLSPVNNLPWPYPSIKTLDTYNSHVLAFALFWPHASQDGPRSKITLSQLHDLTIYTDFDDEKEGKAWFALLNRCPQIEKYTIVQDSKYPPTRHFPLSVLYLKRFSNLQEVSLTWYYTVVPPDGGFDHNPFPKFIDGLAHLGDGNHLRRVEICVRCEHYNELMFNFCTIPMPGQPRSIVQTCLFDKSWAKLDWVLSRPVFSQLAEIHVHWVSPRHPFHDAEHEVYLRQAMGRTIAAGVRVSSSIENMRNPKKDDLLSFF</sequence>
<proteinExistence type="predicted"/>
<gene>
    <name evidence="1" type="ORF">D9611_009050</name>
</gene>